<reference evidence="2 3" key="1">
    <citation type="journal article" date="2015" name="Stand. Genomic Sci.">
        <title>Genomic Encyclopedia of Bacterial and Archaeal Type Strains, Phase III: the genomes of soil and plant-associated and newly described type strains.</title>
        <authorList>
            <person name="Whitman W.B."/>
            <person name="Woyke T."/>
            <person name="Klenk H.P."/>
            <person name="Zhou Y."/>
            <person name="Lilburn T.G."/>
            <person name="Beck B.J."/>
            <person name="De Vos P."/>
            <person name="Vandamme P."/>
            <person name="Eisen J.A."/>
            <person name="Garrity G."/>
            <person name="Hugenholtz P."/>
            <person name="Kyrpides N.C."/>
        </authorList>
    </citation>
    <scope>NUCLEOTIDE SEQUENCE [LARGE SCALE GENOMIC DNA]</scope>
    <source>
        <strain evidence="2 3">CGMCC 1.10822</strain>
    </source>
</reference>
<dbReference type="EMBL" id="VLLB01000009">
    <property type="protein sequence ID" value="TWI62147.1"/>
    <property type="molecule type" value="Genomic_DNA"/>
</dbReference>
<evidence type="ECO:0000313" key="3">
    <source>
        <dbReference type="Proteomes" id="UP000318431"/>
    </source>
</evidence>
<dbReference type="Proteomes" id="UP000318431">
    <property type="component" value="Unassembled WGS sequence"/>
</dbReference>
<feature type="region of interest" description="Disordered" evidence="1">
    <location>
        <begin position="143"/>
        <end position="163"/>
    </location>
</feature>
<comment type="caution">
    <text evidence="2">The sequence shown here is derived from an EMBL/GenBank/DDBJ whole genome shotgun (WGS) entry which is preliminary data.</text>
</comment>
<name>A0A562QZD6_9BURK</name>
<evidence type="ECO:0000256" key="1">
    <source>
        <dbReference type="SAM" id="MobiDB-lite"/>
    </source>
</evidence>
<feature type="compositionally biased region" description="Polar residues" evidence="1">
    <location>
        <begin position="154"/>
        <end position="163"/>
    </location>
</feature>
<dbReference type="AlphaFoldDB" id="A0A562QZD6"/>
<evidence type="ECO:0000313" key="2">
    <source>
        <dbReference type="EMBL" id="TWI62147.1"/>
    </source>
</evidence>
<protein>
    <submittedName>
        <fullName evidence="2">Uncharacterized protein</fullName>
    </submittedName>
</protein>
<dbReference type="RefSeq" id="WP_145651728.1">
    <property type="nucleotide sequence ID" value="NZ_VLLB01000009.1"/>
</dbReference>
<dbReference type="OrthoDB" id="8775146at2"/>
<organism evidence="2 3">
    <name type="scientific">Pseudoduganella lurida</name>
    <dbReference type="NCBI Taxonomy" id="1036180"/>
    <lineage>
        <taxon>Bacteria</taxon>
        <taxon>Pseudomonadati</taxon>
        <taxon>Pseudomonadota</taxon>
        <taxon>Betaproteobacteria</taxon>
        <taxon>Burkholderiales</taxon>
        <taxon>Oxalobacteraceae</taxon>
        <taxon>Telluria group</taxon>
        <taxon>Pseudoduganella</taxon>
    </lineage>
</organism>
<sequence>MTYMTAVGLAPATLVKLIQHFENRQDEVDLAVELTAIVDTWLADRASAARFADRQGVQAADVPRGYHWKELFLPHGTRLRLYLNGPDDEAVVIGNQLMFEGVPTSPNKFVSRYRHLPCNAWEYLSVLFPGERKWVRANHLRRSHAGPRDRRNRSLQTKSSSLP</sequence>
<proteinExistence type="predicted"/>
<feature type="compositionally biased region" description="Basic residues" evidence="1">
    <location>
        <begin position="143"/>
        <end position="153"/>
    </location>
</feature>
<keyword evidence="3" id="KW-1185">Reference proteome</keyword>
<gene>
    <name evidence="2" type="ORF">IP91_04256</name>
</gene>
<accession>A0A562QZD6</accession>